<evidence type="ECO:0000313" key="3">
    <source>
        <dbReference type="Proteomes" id="UP000509597"/>
    </source>
</evidence>
<keyword evidence="3" id="KW-1185">Reference proteome</keyword>
<evidence type="ECO:0000313" key="2">
    <source>
        <dbReference type="EMBL" id="QLG88801.1"/>
    </source>
</evidence>
<reference evidence="2 3" key="1">
    <citation type="submission" date="2020-07" db="EMBL/GenBank/DDBJ databases">
        <title>Complete genome sequence of Chitinibacter sp. 2T18.</title>
        <authorList>
            <person name="Bae J.-W."/>
            <person name="Choi J.-W."/>
        </authorList>
    </citation>
    <scope>NUCLEOTIDE SEQUENCE [LARGE SCALE GENOMIC DNA]</scope>
    <source>
        <strain evidence="2 3">2T18</strain>
    </source>
</reference>
<sequence>MKLNQYSLQDWLLIRRQLIWFGTAMLVAGLILLVTQAYVFFSEKELAAQQTRIREITGAADLAFNNWQAMQRFEQQYAQMMSKGIVGPEHRLDWVEALAELNRRNGALALDYTFAPQRVKEGAVGEQDLMLFASEMKVQYLAQNEWDFSSFNAWLAKLPGKAIPRSCELKRNDEAGIDVMCLYDWITIAPAKPVEVKP</sequence>
<accession>A0A7H9BLB4</accession>
<dbReference type="AlphaFoldDB" id="A0A7H9BLB4"/>
<dbReference type="EMBL" id="CP058627">
    <property type="protein sequence ID" value="QLG88801.1"/>
    <property type="molecule type" value="Genomic_DNA"/>
</dbReference>
<evidence type="ECO:0000256" key="1">
    <source>
        <dbReference type="SAM" id="Phobius"/>
    </source>
</evidence>
<protein>
    <submittedName>
        <fullName evidence="2">Uncharacterized protein</fullName>
    </submittedName>
</protein>
<proteinExistence type="predicted"/>
<keyword evidence="1" id="KW-1133">Transmembrane helix</keyword>
<organism evidence="2 3">
    <name type="scientific">Chitinibacter bivalviorum</name>
    <dbReference type="NCBI Taxonomy" id="2739434"/>
    <lineage>
        <taxon>Bacteria</taxon>
        <taxon>Pseudomonadati</taxon>
        <taxon>Pseudomonadota</taxon>
        <taxon>Betaproteobacteria</taxon>
        <taxon>Neisseriales</taxon>
        <taxon>Chitinibacteraceae</taxon>
        <taxon>Chitinibacter</taxon>
    </lineage>
</organism>
<dbReference type="KEGG" id="chiz:HQ393_11470"/>
<feature type="transmembrane region" description="Helical" evidence="1">
    <location>
        <begin position="20"/>
        <end position="41"/>
    </location>
</feature>
<dbReference type="Proteomes" id="UP000509597">
    <property type="component" value="Chromosome"/>
</dbReference>
<gene>
    <name evidence="2" type="ORF">HQ393_11470</name>
</gene>
<keyword evidence="1" id="KW-0472">Membrane</keyword>
<dbReference type="RefSeq" id="WP_179355304.1">
    <property type="nucleotide sequence ID" value="NZ_CP058627.1"/>
</dbReference>
<keyword evidence="1" id="KW-0812">Transmembrane</keyword>
<name>A0A7H9BLB4_9NEIS</name>